<evidence type="ECO:0000313" key="3">
    <source>
        <dbReference type="EMBL" id="GFS01005.1"/>
    </source>
</evidence>
<reference evidence="3 4" key="1">
    <citation type="journal article" date="2021" name="Elife">
        <title>Chloroplast acquisition without the gene transfer in kleptoplastic sea slugs, Plakobranchus ocellatus.</title>
        <authorList>
            <person name="Maeda T."/>
            <person name="Takahashi S."/>
            <person name="Yoshida T."/>
            <person name="Shimamura S."/>
            <person name="Takaki Y."/>
            <person name="Nagai Y."/>
            <person name="Toyoda A."/>
            <person name="Suzuki Y."/>
            <person name="Arimoto A."/>
            <person name="Ishii H."/>
            <person name="Satoh N."/>
            <person name="Nishiyama T."/>
            <person name="Hasebe M."/>
            <person name="Maruyama T."/>
            <person name="Minagawa J."/>
            <person name="Obokata J."/>
            <person name="Shigenobu S."/>
        </authorList>
    </citation>
    <scope>NUCLEOTIDE SEQUENCE [LARGE SCALE GENOMIC DNA]</scope>
</reference>
<feature type="compositionally biased region" description="Polar residues" evidence="2">
    <location>
        <begin position="403"/>
        <end position="415"/>
    </location>
</feature>
<feature type="compositionally biased region" description="Basic and acidic residues" evidence="2">
    <location>
        <begin position="664"/>
        <end position="679"/>
    </location>
</feature>
<proteinExistence type="predicted"/>
<dbReference type="PANTHER" id="PTHR22774">
    <property type="entry name" value="CHOREIN N-TERMINAL DOMAIN-CONTAINING PROTEIN"/>
    <property type="match status" value="1"/>
</dbReference>
<protein>
    <submittedName>
        <fullName evidence="3">UHRF1-binding protein 1-like</fullName>
    </submittedName>
</protein>
<feature type="compositionally biased region" description="Basic and acidic residues" evidence="2">
    <location>
        <begin position="852"/>
        <end position="863"/>
    </location>
</feature>
<feature type="compositionally biased region" description="Low complexity" evidence="2">
    <location>
        <begin position="472"/>
        <end position="490"/>
    </location>
</feature>
<feature type="compositionally biased region" description="Basic and acidic residues" evidence="2">
    <location>
        <begin position="298"/>
        <end position="332"/>
    </location>
</feature>
<dbReference type="InterPro" id="IPR026728">
    <property type="entry name" value="BLTP3A/B"/>
</dbReference>
<gene>
    <name evidence="3" type="ORF">ElyMa_006412800</name>
</gene>
<feature type="region of interest" description="Disordered" evidence="2">
    <location>
        <begin position="1122"/>
        <end position="1146"/>
    </location>
</feature>
<dbReference type="Proteomes" id="UP000762676">
    <property type="component" value="Unassembled WGS sequence"/>
</dbReference>
<feature type="compositionally biased region" description="Low complexity" evidence="2">
    <location>
        <begin position="270"/>
        <end position="285"/>
    </location>
</feature>
<sequence>MDFGEQKPAEHVDIKLEMLMPRVIVPAEEKVENQPDRPEAVQLQVSKLVVTNGRTEDGMTRADLLSTLDQYVRAGLFSSSEFPNREGQHSVKEEIIPPVLYQHADGSDDPYADGAIKTLLRHVESDNAAANQLSPPSEPVDLPAHSLNCNSLKRLASQDVWSVQAEQLWLEFLGAPTNKNRPVPFVEALPLTFWLSLDQNHTGKSQNEGKVNGIKGKDHENTSYNQFTGGSEGSGQENGRNNLQPVTFRVGGESPAEHRRADDRDQYTIQQHQSHHLMSSSPMMPVLGTSPPFSGSPVREDRTGSDITRDESAGHSHRTYSRDRVSARESRGNGKPQYNSLDRRQQEIENNGPYSEERERSSKTGHGATNGSNHSRKDQFGHYRYEDDDPREGRTGQSEREYSSQGNQRTRSQQRPARRDGSAQGNVEGRQRFQQHLEDGDPSHVRGRESTTREHAHSTSREHHRSRRDETSSSLQRQDSRSSSSPPRQSDGTRERRGRERKLRHSSSSSSEKRDPDTSSTWTVGSRGRSSSGLESRSNAEGQVSSYSAHGVDELQMKNEKRASLEDHFPSSDKRYFQGRDLDLSSIQKQEAHRGSSRGRHGSDSPDWSSPGGQARQRDRHLQRSSSRDSRGSRENPKEIPRRSPRTDSAKRSMSRDSPAGRRLIREPSRDSSDGRYESSDQQIKPVNKSRKNVGHQGRTSAPHSGEEDNDTGGGSSWGEDDGNGGRRAGRRSGGAARQHRSQSRGSERGEPGSSSGHRYPFPGRGENPVDISRPRCMTEEVDDGETRRGPNHRNSGSHCDKDTYDQGRDLLSNTDARMDGIRDAHGGSLGQPLRERNDAVESQQAPWHSQARLERENKEGDFRGGWGGHQEVTSSCWSQRHQRPPPDGCKSSQSQEDEEEEDARWPATQLGKNSTCTVNYDQKICALVKVGSKLRIQLNHFQFVFLLRLAESFAAFQNDLSADLLSLASTSSSPPPPSSVQPVTINSSRTCTTTTTSSSLPANPAVKSSLAQEPSSLTIIPVVLKELEFAVVCPYQMHQRTFSDDFSILSPFLQGVSSGQDAVFGEDGDTGSTSCFPQFVDSISKASKYKERETSLKPFQHSISFKSQSANFLESTPKLAPPPEGHQLARSFMNPAPHTGSAQQTSVNMPVPVMNAGVNPSPFSFENLRKEPGDPMSQSLNSKDSGIGIDRKSNSRGGQGRGASRGATNSSKGSTSDMKKAFTSAFSSFTDKLKNKMDGTESDDLETMSIRTDTSDDDFEHLSLDDFGEEVPAFLPHDPPPTDTGSVNDNYSDLGDPGDSVSMYAESSTTKGKEMVYVVLFKLDHTEICLESCENKTQARVQLAKLNTVQLGNISYDDFQTRFSSPKGYLQEDVSDSTPAKYPVRLRLDSITPDRGSTAAPEASDHLTILAEDLSLQFKMSGLDCLSSFAEDEKISADTIPMSLDVRNLLLVLEEDRPSANVNSPGSLPTNLHIQQISVERGKDGIFYIAGYSGNSIDPKRPASHMRNPPSSTSTASAASSKKPVMVNAVTSPVTSPDGTMALLMASQNEAVLLRRQLEEVRRANRLYEHQLLQWRDTMAAPGGRNPFTGRVSTGAGGGAGGAGSGGGSIKKRSSFTVDSLSSSPASLSGSQQDCSITGGGSSTVVAAVRPGLGEEIDPARDELERENLQLQQRMAQLEEDLLTVSKEKESLLQTLQLLQDELLASERRQRAKGKT</sequence>
<feature type="compositionally biased region" description="Low complexity" evidence="2">
    <location>
        <begin position="518"/>
        <end position="537"/>
    </location>
</feature>
<name>A0AAV4HTH8_9GAST</name>
<dbReference type="Pfam" id="PF24917">
    <property type="entry name" value="BLTP3A_B"/>
    <property type="match status" value="2"/>
</dbReference>
<feature type="compositionally biased region" description="Basic and acidic residues" evidence="2">
    <location>
        <begin position="616"/>
        <end position="655"/>
    </location>
</feature>
<feature type="region of interest" description="Disordered" evidence="2">
    <location>
        <begin position="1593"/>
        <end position="1640"/>
    </location>
</feature>
<feature type="compositionally biased region" description="Basic and acidic residues" evidence="2">
    <location>
        <begin position="773"/>
        <end position="789"/>
    </location>
</feature>
<organism evidence="3 4">
    <name type="scientific">Elysia marginata</name>
    <dbReference type="NCBI Taxonomy" id="1093978"/>
    <lineage>
        <taxon>Eukaryota</taxon>
        <taxon>Metazoa</taxon>
        <taxon>Spiralia</taxon>
        <taxon>Lophotrochozoa</taxon>
        <taxon>Mollusca</taxon>
        <taxon>Gastropoda</taxon>
        <taxon>Heterobranchia</taxon>
        <taxon>Euthyneura</taxon>
        <taxon>Panpulmonata</taxon>
        <taxon>Sacoglossa</taxon>
        <taxon>Placobranchoidea</taxon>
        <taxon>Plakobranchidae</taxon>
        <taxon>Elysia</taxon>
    </lineage>
</organism>
<feature type="coiled-coil region" evidence="1">
    <location>
        <begin position="1545"/>
        <end position="1572"/>
    </location>
</feature>
<feature type="region of interest" description="Disordered" evidence="2">
    <location>
        <begin position="1163"/>
        <end position="1218"/>
    </location>
</feature>
<feature type="region of interest" description="Disordered" evidence="2">
    <location>
        <begin position="1499"/>
        <end position="1525"/>
    </location>
</feature>
<feature type="compositionally biased region" description="Basic and acidic residues" evidence="2">
    <location>
        <begin position="255"/>
        <end position="266"/>
    </location>
</feature>
<feature type="compositionally biased region" description="Basic and acidic residues" evidence="2">
    <location>
        <begin position="429"/>
        <end position="471"/>
    </location>
</feature>
<feature type="compositionally biased region" description="Basic and acidic residues" evidence="2">
    <location>
        <begin position="799"/>
        <end position="809"/>
    </location>
</feature>
<dbReference type="EMBL" id="BMAT01012874">
    <property type="protein sequence ID" value="GFS01005.1"/>
    <property type="molecule type" value="Genomic_DNA"/>
</dbReference>
<keyword evidence="1" id="KW-0175">Coiled coil</keyword>
<evidence type="ECO:0000256" key="1">
    <source>
        <dbReference type="SAM" id="Coils"/>
    </source>
</evidence>
<feature type="compositionally biased region" description="Basic and acidic residues" evidence="2">
    <location>
        <begin position="817"/>
        <end position="826"/>
    </location>
</feature>
<feature type="compositionally biased region" description="Basic and acidic residues" evidence="2">
    <location>
        <begin position="551"/>
        <end position="583"/>
    </location>
</feature>
<dbReference type="PANTHER" id="PTHR22774:SF11">
    <property type="entry name" value="CHOREIN N-TERMINAL DOMAIN-CONTAINING PROTEIN"/>
    <property type="match status" value="1"/>
</dbReference>
<feature type="compositionally biased region" description="Gly residues" evidence="2">
    <location>
        <begin position="1596"/>
        <end position="1610"/>
    </location>
</feature>
<feature type="compositionally biased region" description="Basic and acidic residues" evidence="2">
    <location>
        <begin position="375"/>
        <end position="402"/>
    </location>
</feature>
<feature type="compositionally biased region" description="Low complexity" evidence="2">
    <location>
        <begin position="1621"/>
        <end position="1632"/>
    </location>
</feature>
<keyword evidence="4" id="KW-1185">Reference proteome</keyword>
<feature type="region of interest" description="Disordered" evidence="2">
    <location>
        <begin position="201"/>
        <end position="909"/>
    </location>
</feature>
<feature type="compositionally biased region" description="Polar residues" evidence="2">
    <location>
        <begin position="539"/>
        <end position="548"/>
    </location>
</feature>
<comment type="caution">
    <text evidence="3">The sequence shown here is derived from an EMBL/GenBank/DDBJ whole genome shotgun (WGS) entry which is preliminary data.</text>
</comment>
<feature type="coiled-coil region" evidence="1">
    <location>
        <begin position="1662"/>
        <end position="1710"/>
    </location>
</feature>
<evidence type="ECO:0000256" key="2">
    <source>
        <dbReference type="SAM" id="MobiDB-lite"/>
    </source>
</evidence>
<accession>A0AAV4HTH8</accession>
<feature type="compositionally biased region" description="Polar residues" evidence="2">
    <location>
        <begin position="222"/>
        <end position="245"/>
    </location>
</feature>
<evidence type="ECO:0000313" key="4">
    <source>
        <dbReference type="Proteomes" id="UP000762676"/>
    </source>
</evidence>
<feature type="compositionally biased region" description="Low complexity" evidence="2">
    <location>
        <begin position="1510"/>
        <end position="1525"/>
    </location>
</feature>